<dbReference type="Gene3D" id="3.30.450.40">
    <property type="match status" value="1"/>
</dbReference>
<evidence type="ECO:0000313" key="5">
    <source>
        <dbReference type="Proteomes" id="UP000272778"/>
    </source>
</evidence>
<dbReference type="Pfam" id="PF01590">
    <property type="entry name" value="GAF"/>
    <property type="match status" value="1"/>
</dbReference>
<proteinExistence type="predicted"/>
<comment type="caution">
    <text evidence="4">The sequence shown here is derived from an EMBL/GenBank/DDBJ whole genome shotgun (WGS) entry which is preliminary data.</text>
</comment>
<dbReference type="GO" id="GO:1902201">
    <property type="term" value="P:negative regulation of bacterial-type flagellum-dependent cell motility"/>
    <property type="evidence" value="ECO:0007669"/>
    <property type="project" value="TreeGrafter"/>
</dbReference>
<keyword evidence="5" id="KW-1185">Reference proteome</keyword>
<dbReference type="GO" id="GO:0005886">
    <property type="term" value="C:plasma membrane"/>
    <property type="evidence" value="ECO:0007669"/>
    <property type="project" value="TreeGrafter"/>
</dbReference>
<evidence type="ECO:0000259" key="3">
    <source>
        <dbReference type="PROSITE" id="PS50887"/>
    </source>
</evidence>
<organism evidence="4 5">
    <name type="scientific">Paraburkholderia dinghuensis</name>
    <dbReference type="NCBI Taxonomy" id="2305225"/>
    <lineage>
        <taxon>Bacteria</taxon>
        <taxon>Pseudomonadati</taxon>
        <taxon>Pseudomonadota</taxon>
        <taxon>Betaproteobacteria</taxon>
        <taxon>Burkholderiales</taxon>
        <taxon>Burkholderiaceae</taxon>
        <taxon>Paraburkholderia</taxon>
    </lineage>
</organism>
<sequence>MPAAPNSPHENRRLAAVHKVRLLGTPAEERFDRITRLARRIFGVPMACIDIVGEKLAWLKSVQGFDGVEGLRKDSYCHYTVLDKDVCVIRDAREDVRVSDSALAHNWVFYAGVPLLFDGEHVGVLCIGDNTPRDFGTDEMDSLADLAAMANHELQVVALSESQVALALSNEELEMKARIDVLTHLWNRLAIRELLDAELAQPGTSSVAVLMIDVDYFKAINDKQGHAAGDQVLRTVAERLRAGARAMDAVGRYGGEEFLMVLSGVDEDEAVRVGERVREQVARTAIQFDEQGIAVTCSIGVAVAAGTTDADALIRRADDALYRAKAAGRNRVEIERAQGGSRN</sequence>
<dbReference type="OrthoDB" id="5571399at2"/>
<dbReference type="CDD" id="cd01949">
    <property type="entry name" value="GGDEF"/>
    <property type="match status" value="1"/>
</dbReference>
<gene>
    <name evidence="4" type="ORF">D1Y85_05770</name>
</gene>
<evidence type="ECO:0000256" key="1">
    <source>
        <dbReference type="ARBA" id="ARBA00012528"/>
    </source>
</evidence>
<accession>A0A3N6MXL0</accession>
<comment type="catalytic activity">
    <reaction evidence="2">
        <text>2 GTP = 3',3'-c-di-GMP + 2 diphosphate</text>
        <dbReference type="Rhea" id="RHEA:24898"/>
        <dbReference type="ChEBI" id="CHEBI:33019"/>
        <dbReference type="ChEBI" id="CHEBI:37565"/>
        <dbReference type="ChEBI" id="CHEBI:58805"/>
        <dbReference type="EC" id="2.7.7.65"/>
    </reaction>
</comment>
<dbReference type="SUPFAM" id="SSF55781">
    <property type="entry name" value="GAF domain-like"/>
    <property type="match status" value="1"/>
</dbReference>
<evidence type="ECO:0000313" key="4">
    <source>
        <dbReference type="EMBL" id="RQH08509.1"/>
    </source>
</evidence>
<dbReference type="Proteomes" id="UP000272778">
    <property type="component" value="Unassembled WGS sequence"/>
</dbReference>
<feature type="domain" description="GGDEF" evidence="3">
    <location>
        <begin position="205"/>
        <end position="337"/>
    </location>
</feature>
<dbReference type="InterPro" id="IPR029787">
    <property type="entry name" value="Nucleotide_cyclase"/>
</dbReference>
<evidence type="ECO:0000256" key="2">
    <source>
        <dbReference type="ARBA" id="ARBA00034247"/>
    </source>
</evidence>
<dbReference type="PANTHER" id="PTHR45138:SF9">
    <property type="entry name" value="DIGUANYLATE CYCLASE DGCM-RELATED"/>
    <property type="match status" value="1"/>
</dbReference>
<dbReference type="RefSeq" id="WP_124150074.1">
    <property type="nucleotide sequence ID" value="NZ_RQIS01000003.1"/>
</dbReference>
<dbReference type="GO" id="GO:0043709">
    <property type="term" value="P:cell adhesion involved in single-species biofilm formation"/>
    <property type="evidence" value="ECO:0007669"/>
    <property type="project" value="TreeGrafter"/>
</dbReference>
<dbReference type="SMART" id="SM00065">
    <property type="entry name" value="GAF"/>
    <property type="match status" value="1"/>
</dbReference>
<dbReference type="PANTHER" id="PTHR45138">
    <property type="entry name" value="REGULATORY COMPONENTS OF SENSORY TRANSDUCTION SYSTEM"/>
    <property type="match status" value="1"/>
</dbReference>
<dbReference type="FunFam" id="3.30.70.270:FF:000001">
    <property type="entry name" value="Diguanylate cyclase domain protein"/>
    <property type="match status" value="1"/>
</dbReference>
<dbReference type="AlphaFoldDB" id="A0A3N6MXL0"/>
<dbReference type="InterPro" id="IPR029016">
    <property type="entry name" value="GAF-like_dom_sf"/>
</dbReference>
<dbReference type="InterPro" id="IPR003018">
    <property type="entry name" value="GAF"/>
</dbReference>
<dbReference type="InterPro" id="IPR000160">
    <property type="entry name" value="GGDEF_dom"/>
</dbReference>
<dbReference type="InterPro" id="IPR043128">
    <property type="entry name" value="Rev_trsase/Diguanyl_cyclase"/>
</dbReference>
<reference evidence="4 5" key="1">
    <citation type="submission" date="2018-11" db="EMBL/GenBank/DDBJ databases">
        <title>Paraburkholderia sp. DHOA04, isolated from soil.</title>
        <authorList>
            <person name="Gao Z.-H."/>
            <person name="Qiu L.-H."/>
            <person name="Fu J.-C."/>
        </authorList>
    </citation>
    <scope>NUCLEOTIDE SEQUENCE [LARGE SCALE GENOMIC DNA]</scope>
    <source>
        <strain evidence="4 5">DHOA04</strain>
    </source>
</reference>
<dbReference type="EMBL" id="RQIS01000003">
    <property type="protein sequence ID" value="RQH08509.1"/>
    <property type="molecule type" value="Genomic_DNA"/>
</dbReference>
<dbReference type="SUPFAM" id="SSF55073">
    <property type="entry name" value="Nucleotide cyclase"/>
    <property type="match status" value="1"/>
</dbReference>
<dbReference type="Pfam" id="PF00990">
    <property type="entry name" value="GGDEF"/>
    <property type="match status" value="1"/>
</dbReference>
<name>A0A3N6MXL0_9BURK</name>
<dbReference type="NCBIfam" id="TIGR00254">
    <property type="entry name" value="GGDEF"/>
    <property type="match status" value="1"/>
</dbReference>
<dbReference type="GO" id="GO:0052621">
    <property type="term" value="F:diguanylate cyclase activity"/>
    <property type="evidence" value="ECO:0007669"/>
    <property type="project" value="UniProtKB-EC"/>
</dbReference>
<dbReference type="Gene3D" id="3.30.70.270">
    <property type="match status" value="1"/>
</dbReference>
<dbReference type="InterPro" id="IPR050469">
    <property type="entry name" value="Diguanylate_Cyclase"/>
</dbReference>
<dbReference type="EC" id="2.7.7.65" evidence="1"/>
<protein>
    <recommendedName>
        <fullName evidence="1">diguanylate cyclase</fullName>
        <ecNumber evidence="1">2.7.7.65</ecNumber>
    </recommendedName>
</protein>
<dbReference type="PROSITE" id="PS50887">
    <property type="entry name" value="GGDEF"/>
    <property type="match status" value="1"/>
</dbReference>
<dbReference type="SMART" id="SM00267">
    <property type="entry name" value="GGDEF"/>
    <property type="match status" value="1"/>
</dbReference>